<proteinExistence type="predicted"/>
<sequence>MDIPFERSQPDPRAGQNDFIVQLEEGTFDGAKTIQQSCEFIMEEYVRRGDWEEVKGQDGQDLGAAVDYKQVHEFLDMQTSQLKEVLDKMDGEIVEHGVSQNTESFTLDIEDIEKMYNNSTKLVNHMDRNISTFLFNEKLSGGSQTVHERLKSLDTEKKNYKLTSDIVTLFQKLNTNSDQSLEIIHDLTKNNSYAKEIHILGEMSKDIVNSDFMIAKENCISMHKQFIQRLELELEDLLVGKGKSDRNKNSHSANAEAPVYNMETQKIIGVFETIGRLENAVRIYTDFFINELKIKPISPNETNEKIYKQFIETVHEDILMRLQREFSLTNGRFKEGFPHRARFSNSLLHKYLTCNYKSFILTFLETEGRSKETFCCILYTAIISFKNFKQKILLVTKQLKIGNETSIENILEEIFIPFRKMYLTKEQAVLRNNVGEKLQEKITEIQKIKMPEIILEHERNFFDKINIVGKGLGGQADKDNFFFKLAMVVHTSALMLEDDNGGTNHSLGISERVLDIPLEEDLEKTVKTIVNLYFELINNYFMELCSKITEYLDAIEQEQGMIPDKPAEEEKKLIFFKSRHSDQLVSQKASYRPPVEYFKFVFSLEKLVQVCMGKVTKILQRISSRKELIKNIEVDRESILSNMATLIKVANQEIIEKINLHCHYILSKCLRKLKSAKKADIVEVNAIARDEVKSFIQPFFKILSDQDDHTHNATRLLQSLAGNTIETLLVYYKKPDLVVSKKPQSLSVFKEDIVAYNEIFQDINSEKVAIMYEKFKRLVKE</sequence>
<organism evidence="1 2">
    <name type="scientific">Euplotes crassus</name>
    <dbReference type="NCBI Taxonomy" id="5936"/>
    <lineage>
        <taxon>Eukaryota</taxon>
        <taxon>Sar</taxon>
        <taxon>Alveolata</taxon>
        <taxon>Ciliophora</taxon>
        <taxon>Intramacronucleata</taxon>
        <taxon>Spirotrichea</taxon>
        <taxon>Hypotrichia</taxon>
        <taxon>Euplotida</taxon>
        <taxon>Euplotidae</taxon>
        <taxon>Moneuplotes</taxon>
    </lineage>
</organism>
<dbReference type="AlphaFoldDB" id="A0AAD1YAV2"/>
<protein>
    <recommendedName>
        <fullName evidence="3">Exocyst complex component Sec10</fullName>
    </recommendedName>
</protein>
<evidence type="ECO:0000313" key="1">
    <source>
        <dbReference type="EMBL" id="CAI2386237.1"/>
    </source>
</evidence>
<accession>A0AAD1YAV2</accession>
<gene>
    <name evidence="1" type="ORF">ECRASSUSDP1_LOCUS27846</name>
</gene>
<dbReference type="Proteomes" id="UP001295684">
    <property type="component" value="Unassembled WGS sequence"/>
</dbReference>
<evidence type="ECO:0000313" key="2">
    <source>
        <dbReference type="Proteomes" id="UP001295684"/>
    </source>
</evidence>
<keyword evidence="2" id="KW-1185">Reference proteome</keyword>
<dbReference type="EMBL" id="CAMPGE010028724">
    <property type="protein sequence ID" value="CAI2386237.1"/>
    <property type="molecule type" value="Genomic_DNA"/>
</dbReference>
<name>A0AAD1YAV2_EUPCR</name>
<evidence type="ECO:0008006" key="3">
    <source>
        <dbReference type="Google" id="ProtNLM"/>
    </source>
</evidence>
<reference evidence="1" key="1">
    <citation type="submission" date="2023-07" db="EMBL/GenBank/DDBJ databases">
        <authorList>
            <consortium name="AG Swart"/>
            <person name="Singh M."/>
            <person name="Singh A."/>
            <person name="Seah K."/>
            <person name="Emmerich C."/>
        </authorList>
    </citation>
    <scope>NUCLEOTIDE SEQUENCE</scope>
    <source>
        <strain evidence="1">DP1</strain>
    </source>
</reference>
<comment type="caution">
    <text evidence="1">The sequence shown here is derived from an EMBL/GenBank/DDBJ whole genome shotgun (WGS) entry which is preliminary data.</text>
</comment>